<dbReference type="PANTHER" id="PTHR38039">
    <property type="entry name" value="TOXIN YOEB"/>
    <property type="match status" value="1"/>
</dbReference>
<evidence type="ECO:0000313" key="8">
    <source>
        <dbReference type="EMBL" id="KRM16973.1"/>
    </source>
</evidence>
<sequence>MTVKWGDEAWAEYVNWQREDKKTLKRINKLIKSIQRDGLFEGLGKPEPLKGNLAGLWSRRINDVDRLVYVPEDNGAFTIIQCKTHYQNARF</sequence>
<dbReference type="InterPro" id="IPR035093">
    <property type="entry name" value="RelE/ParE_toxin_dom_sf"/>
</dbReference>
<keyword evidence="5" id="KW-0378">Hydrolase</keyword>
<comment type="similarity">
    <text evidence="1">Belongs to the YoeB family.</text>
</comment>
<dbReference type="Pfam" id="PF06769">
    <property type="entry name" value="YoeB_toxin"/>
    <property type="match status" value="1"/>
</dbReference>
<proteinExistence type="inferred from homology"/>
<reference evidence="8 9" key="1">
    <citation type="journal article" date="2015" name="Genome Announc.">
        <title>Expanding the biotechnology potential of lactobacilli through comparative genomics of 213 strains and associated genera.</title>
        <authorList>
            <person name="Sun Z."/>
            <person name="Harris H.M."/>
            <person name="McCann A."/>
            <person name="Guo C."/>
            <person name="Argimon S."/>
            <person name="Zhang W."/>
            <person name="Yang X."/>
            <person name="Jeffery I.B."/>
            <person name="Cooney J.C."/>
            <person name="Kagawa T.F."/>
            <person name="Liu W."/>
            <person name="Song Y."/>
            <person name="Salvetti E."/>
            <person name="Wrobel A."/>
            <person name="Rasinkangas P."/>
            <person name="Parkhill J."/>
            <person name="Rea M.C."/>
            <person name="O'Sullivan O."/>
            <person name="Ritari J."/>
            <person name="Douillard F.P."/>
            <person name="Paul Ross R."/>
            <person name="Yang R."/>
            <person name="Briner A.E."/>
            <person name="Felis G.E."/>
            <person name="de Vos W.M."/>
            <person name="Barrangou R."/>
            <person name="Klaenhammer T.R."/>
            <person name="Caufield P.W."/>
            <person name="Cui Y."/>
            <person name="Zhang H."/>
            <person name="O'Toole P.W."/>
        </authorList>
    </citation>
    <scope>NUCLEOTIDE SEQUENCE [LARGE SCALE GENOMIC DNA]</scope>
    <source>
        <strain evidence="8 9">DSM 4864</strain>
    </source>
</reference>
<dbReference type="GO" id="GO:0045892">
    <property type="term" value="P:negative regulation of DNA-templated transcription"/>
    <property type="evidence" value="ECO:0007669"/>
    <property type="project" value="TreeGrafter"/>
</dbReference>
<dbReference type="GO" id="GO:0006401">
    <property type="term" value="P:RNA catabolic process"/>
    <property type="evidence" value="ECO:0007669"/>
    <property type="project" value="InterPro"/>
</dbReference>
<dbReference type="NCBIfam" id="TIGR02116">
    <property type="entry name" value="toxin_Txe_YoeB"/>
    <property type="match status" value="1"/>
</dbReference>
<keyword evidence="2" id="KW-1277">Toxin-antitoxin system</keyword>
<evidence type="ECO:0000256" key="7">
    <source>
        <dbReference type="ARBA" id="ARBA00050056"/>
    </source>
</evidence>
<keyword evidence="3" id="KW-0540">Nuclease</keyword>
<name>A0A0R1WHA1_9LACO</name>
<dbReference type="GO" id="GO:0016787">
    <property type="term" value="F:hydrolase activity"/>
    <property type="evidence" value="ECO:0007669"/>
    <property type="project" value="UniProtKB-KW"/>
</dbReference>
<dbReference type="Gene3D" id="3.30.2310.20">
    <property type="entry name" value="RelE-like"/>
    <property type="match status" value="1"/>
</dbReference>
<evidence type="ECO:0000256" key="1">
    <source>
        <dbReference type="ARBA" id="ARBA00008172"/>
    </source>
</evidence>
<evidence type="ECO:0000313" key="9">
    <source>
        <dbReference type="Proteomes" id="UP000050973"/>
    </source>
</evidence>
<evidence type="ECO:0000256" key="2">
    <source>
        <dbReference type="ARBA" id="ARBA00022649"/>
    </source>
</evidence>
<dbReference type="EMBL" id="AZGE01000001">
    <property type="protein sequence ID" value="KRM16973.1"/>
    <property type="molecule type" value="Genomic_DNA"/>
</dbReference>
<evidence type="ECO:0000256" key="5">
    <source>
        <dbReference type="ARBA" id="ARBA00022801"/>
    </source>
</evidence>
<dbReference type="PATRIC" id="fig|1423779.3.peg.135"/>
<comment type="caution">
    <text evidence="8">The sequence shown here is derived from an EMBL/GenBank/DDBJ whole genome shotgun (WGS) entry which is preliminary data.</text>
</comment>
<dbReference type="InterPro" id="IPR009614">
    <property type="entry name" value="YoeB_toxin"/>
</dbReference>
<dbReference type="RefSeq" id="WP_056983766.1">
    <property type="nucleotide sequence ID" value="NZ_AZGE01000001.1"/>
</dbReference>
<protein>
    <recommendedName>
        <fullName evidence="7">Endoribonuclease YoeB</fullName>
    </recommendedName>
    <alternativeName>
        <fullName evidence="6">Putative mRNA interferase YoeB</fullName>
    </alternativeName>
</protein>
<dbReference type="SUPFAM" id="SSF143011">
    <property type="entry name" value="RelE-like"/>
    <property type="match status" value="1"/>
</dbReference>
<dbReference type="Proteomes" id="UP000050973">
    <property type="component" value="Unassembled WGS sequence"/>
</dbReference>
<evidence type="ECO:0000256" key="3">
    <source>
        <dbReference type="ARBA" id="ARBA00022722"/>
    </source>
</evidence>
<keyword evidence="4" id="KW-0255">Endonuclease</keyword>
<organism evidence="8 9">
    <name type="scientific">Limosilactobacillus oris DSM 4864</name>
    <dbReference type="NCBI Taxonomy" id="1423779"/>
    <lineage>
        <taxon>Bacteria</taxon>
        <taxon>Bacillati</taxon>
        <taxon>Bacillota</taxon>
        <taxon>Bacilli</taxon>
        <taxon>Lactobacillales</taxon>
        <taxon>Lactobacillaceae</taxon>
        <taxon>Limosilactobacillus</taxon>
    </lineage>
</organism>
<accession>A0A0R1WHA1</accession>
<dbReference type="GO" id="GO:0004519">
    <property type="term" value="F:endonuclease activity"/>
    <property type="evidence" value="ECO:0007669"/>
    <property type="project" value="UniProtKB-KW"/>
</dbReference>
<dbReference type="AlphaFoldDB" id="A0A0R1WHA1"/>
<dbReference type="PANTHER" id="PTHR38039:SF1">
    <property type="entry name" value="TOXIN YOEB"/>
    <property type="match status" value="1"/>
</dbReference>
<gene>
    <name evidence="8" type="ORF">FC49_GL000133</name>
</gene>
<evidence type="ECO:0000256" key="4">
    <source>
        <dbReference type="ARBA" id="ARBA00022759"/>
    </source>
</evidence>
<evidence type="ECO:0000256" key="6">
    <source>
        <dbReference type="ARBA" id="ARBA00030388"/>
    </source>
</evidence>